<dbReference type="Proteomes" id="UP000310066">
    <property type="component" value="Unassembled WGS sequence"/>
</dbReference>
<feature type="domain" description="GH18" evidence="11">
    <location>
        <begin position="7"/>
        <end position="374"/>
    </location>
</feature>
<dbReference type="InterPro" id="IPR011583">
    <property type="entry name" value="Chitinase_II/V-like_cat"/>
</dbReference>
<evidence type="ECO:0000313" key="12">
    <source>
        <dbReference type="EMBL" id="TKA47472.1"/>
    </source>
</evidence>
<dbReference type="GO" id="GO:0006032">
    <property type="term" value="P:chitin catabolic process"/>
    <property type="evidence" value="ECO:0007669"/>
    <property type="project" value="UniProtKB-KW"/>
</dbReference>
<dbReference type="Gene3D" id="3.20.20.80">
    <property type="entry name" value="Glycosidases"/>
    <property type="match status" value="1"/>
</dbReference>
<keyword evidence="9" id="KW-0624">Polysaccharide degradation</keyword>
<evidence type="ECO:0000256" key="7">
    <source>
        <dbReference type="ARBA" id="ARBA00023277"/>
    </source>
</evidence>
<dbReference type="InterPro" id="IPR050314">
    <property type="entry name" value="Glycosyl_Hydrlase_18"/>
</dbReference>
<dbReference type="PANTHER" id="PTHR11177">
    <property type="entry name" value="CHITINASE"/>
    <property type="match status" value="1"/>
</dbReference>
<name>A0A4U0VFI8_9PEZI</name>
<dbReference type="EMBL" id="NAJP01000005">
    <property type="protein sequence ID" value="TKA47472.1"/>
    <property type="molecule type" value="Genomic_DNA"/>
</dbReference>
<evidence type="ECO:0000313" key="13">
    <source>
        <dbReference type="Proteomes" id="UP000310066"/>
    </source>
</evidence>
<dbReference type="AlphaFoldDB" id="A0A4U0VFI8"/>
<dbReference type="PANTHER" id="PTHR11177:SF317">
    <property type="entry name" value="CHITINASE 12-RELATED"/>
    <property type="match status" value="1"/>
</dbReference>
<sequence length="445" mass="49686">MAPQTGYRSVAYFVNWAIYGRNHQPQDLPAEKLTHVLYAFANVRPETGEVYLTDAWADTDKHWPTDSWNDTGTNLYGCAKQLYLHKKRHRNLKVLLSIGGWTYSANFPLPASSDAGRRAFAQSAVKLLKDLGFDGLDIDWEYPKSEAESQDFVKLLQAVREELETYSHSLPPRPHFLLTVASPAGPSNLQWLKLREMDRYLDFWNMMAYDFAGSWDPQAGHQANVFPSKSHPTSTPFSIDFAVRYYIEHGVPANKIVLGMPLYGRAFESTDGPGSGFSGVGQGSWENGVWDYKALPHPTGAQLHHDPDAIASWCHDPATRTMVSYDSPQAATQKVEYIKHVGLGGAMWWESSGDHPLESEESLIRVTVEGLGGYGGRHMEQVENVLGFPETKYDNLRAGMPGEQVGEEEEEEEEDEAAELARIEGEGAIHWRAASLISGQGRPRS</sequence>
<keyword evidence="8 10" id="KW-0326">Glycosidase</keyword>
<keyword evidence="7" id="KW-0119">Carbohydrate metabolism</keyword>
<evidence type="ECO:0000256" key="9">
    <source>
        <dbReference type="ARBA" id="ARBA00023326"/>
    </source>
</evidence>
<organism evidence="12 13">
    <name type="scientific">Friedmanniomyces endolithicus</name>
    <dbReference type="NCBI Taxonomy" id="329885"/>
    <lineage>
        <taxon>Eukaryota</taxon>
        <taxon>Fungi</taxon>
        <taxon>Dikarya</taxon>
        <taxon>Ascomycota</taxon>
        <taxon>Pezizomycotina</taxon>
        <taxon>Dothideomycetes</taxon>
        <taxon>Dothideomycetidae</taxon>
        <taxon>Mycosphaerellales</taxon>
        <taxon>Teratosphaeriaceae</taxon>
        <taxon>Friedmanniomyces</taxon>
    </lineage>
</organism>
<keyword evidence="6" id="KW-0325">Glycoprotein</keyword>
<evidence type="ECO:0000256" key="5">
    <source>
        <dbReference type="ARBA" id="ARBA00023024"/>
    </source>
</evidence>
<evidence type="ECO:0000256" key="1">
    <source>
        <dbReference type="ARBA" id="ARBA00000822"/>
    </source>
</evidence>
<evidence type="ECO:0000256" key="8">
    <source>
        <dbReference type="ARBA" id="ARBA00023295"/>
    </source>
</evidence>
<dbReference type="Gene3D" id="3.10.50.10">
    <property type="match status" value="1"/>
</dbReference>
<dbReference type="InterPro" id="IPR029070">
    <property type="entry name" value="Chitinase_insertion_sf"/>
</dbReference>
<evidence type="ECO:0000259" key="11">
    <source>
        <dbReference type="PROSITE" id="PS51910"/>
    </source>
</evidence>
<accession>A0A4U0VFI8</accession>
<dbReference type="SMART" id="SM00636">
    <property type="entry name" value="Glyco_18"/>
    <property type="match status" value="1"/>
</dbReference>
<evidence type="ECO:0000256" key="2">
    <source>
        <dbReference type="ARBA" id="ARBA00008682"/>
    </source>
</evidence>
<dbReference type="PROSITE" id="PS51910">
    <property type="entry name" value="GH18_2"/>
    <property type="match status" value="1"/>
</dbReference>
<dbReference type="CDD" id="cd06548">
    <property type="entry name" value="GH18_chitinase"/>
    <property type="match status" value="1"/>
</dbReference>
<dbReference type="InterPro" id="IPR017853">
    <property type="entry name" value="GH"/>
</dbReference>
<comment type="caution">
    <text evidence="12">The sequence shown here is derived from an EMBL/GenBank/DDBJ whole genome shotgun (WGS) entry which is preliminary data.</text>
</comment>
<evidence type="ECO:0000256" key="6">
    <source>
        <dbReference type="ARBA" id="ARBA00023180"/>
    </source>
</evidence>
<dbReference type="InterPro" id="IPR001579">
    <property type="entry name" value="Glyco_hydro_18_chit_AS"/>
</dbReference>
<evidence type="ECO:0000256" key="10">
    <source>
        <dbReference type="RuleBase" id="RU000489"/>
    </source>
</evidence>
<dbReference type="OrthoDB" id="76388at2759"/>
<gene>
    <name evidence="12" type="ORF">B0A54_01844</name>
</gene>
<keyword evidence="5" id="KW-0146">Chitin degradation</keyword>
<comment type="catalytic activity">
    <reaction evidence="1">
        <text>Random endo-hydrolysis of N-acetyl-beta-D-glucosaminide (1-&gt;4)-beta-linkages in chitin and chitodextrins.</text>
        <dbReference type="EC" id="3.2.1.14"/>
    </reaction>
</comment>
<evidence type="ECO:0000256" key="3">
    <source>
        <dbReference type="ARBA" id="ARBA00012729"/>
    </source>
</evidence>
<keyword evidence="4 10" id="KW-0378">Hydrolase</keyword>
<proteinExistence type="inferred from homology"/>
<dbReference type="GO" id="GO:0008843">
    <property type="term" value="F:endochitinase activity"/>
    <property type="evidence" value="ECO:0007669"/>
    <property type="project" value="UniProtKB-EC"/>
</dbReference>
<comment type="similarity">
    <text evidence="2">Belongs to the glycosyl hydrolase 18 family. Chitinase class V subfamily.</text>
</comment>
<evidence type="ECO:0000256" key="4">
    <source>
        <dbReference type="ARBA" id="ARBA00022801"/>
    </source>
</evidence>
<dbReference type="FunFam" id="3.10.50.10:FF:000005">
    <property type="entry name" value="Endochitinase B1"/>
    <property type="match status" value="1"/>
</dbReference>
<dbReference type="EC" id="3.2.1.14" evidence="3"/>
<dbReference type="Pfam" id="PF00704">
    <property type="entry name" value="Glyco_hydro_18"/>
    <property type="match status" value="1"/>
</dbReference>
<dbReference type="GO" id="GO:0005576">
    <property type="term" value="C:extracellular region"/>
    <property type="evidence" value="ECO:0007669"/>
    <property type="project" value="TreeGrafter"/>
</dbReference>
<dbReference type="SUPFAM" id="SSF54556">
    <property type="entry name" value="Chitinase insertion domain"/>
    <property type="match status" value="1"/>
</dbReference>
<dbReference type="SUPFAM" id="SSF51445">
    <property type="entry name" value="(Trans)glycosidases"/>
    <property type="match status" value="1"/>
</dbReference>
<dbReference type="GO" id="GO:0000272">
    <property type="term" value="P:polysaccharide catabolic process"/>
    <property type="evidence" value="ECO:0007669"/>
    <property type="project" value="UniProtKB-KW"/>
</dbReference>
<dbReference type="PROSITE" id="PS01095">
    <property type="entry name" value="GH18_1"/>
    <property type="match status" value="1"/>
</dbReference>
<dbReference type="GO" id="GO:0008061">
    <property type="term" value="F:chitin binding"/>
    <property type="evidence" value="ECO:0007669"/>
    <property type="project" value="InterPro"/>
</dbReference>
<dbReference type="InterPro" id="IPR001223">
    <property type="entry name" value="Glyco_hydro18_cat"/>
</dbReference>
<dbReference type="FunFam" id="3.20.20.80:FF:000095">
    <property type="entry name" value="Endochitinase B1"/>
    <property type="match status" value="1"/>
</dbReference>
<protein>
    <recommendedName>
        <fullName evidence="3">chitinase</fullName>
        <ecNumber evidence="3">3.2.1.14</ecNumber>
    </recommendedName>
</protein>
<reference evidence="12 13" key="1">
    <citation type="submission" date="2017-03" db="EMBL/GenBank/DDBJ databases">
        <title>Genomes of endolithic fungi from Antarctica.</title>
        <authorList>
            <person name="Coleine C."/>
            <person name="Masonjones S."/>
            <person name="Stajich J.E."/>
        </authorList>
    </citation>
    <scope>NUCLEOTIDE SEQUENCE [LARGE SCALE GENOMIC DNA]</scope>
    <source>
        <strain evidence="12 13">CCFEE 5311</strain>
    </source>
</reference>
<dbReference type="STRING" id="329885.A0A4U0VFI8"/>